<dbReference type="AlphaFoldDB" id="A0A7E4UY41"/>
<name>A0A7E4UY41_PANRE</name>
<accession>A0A7E4UY41</accession>
<evidence type="ECO:0000313" key="1">
    <source>
        <dbReference type="Proteomes" id="UP000492821"/>
    </source>
</evidence>
<dbReference type="Proteomes" id="UP000492821">
    <property type="component" value="Unassembled WGS sequence"/>
</dbReference>
<proteinExistence type="predicted"/>
<organism evidence="1 2">
    <name type="scientific">Panagrellus redivivus</name>
    <name type="common">Microworm</name>
    <dbReference type="NCBI Taxonomy" id="6233"/>
    <lineage>
        <taxon>Eukaryota</taxon>
        <taxon>Metazoa</taxon>
        <taxon>Ecdysozoa</taxon>
        <taxon>Nematoda</taxon>
        <taxon>Chromadorea</taxon>
        <taxon>Rhabditida</taxon>
        <taxon>Tylenchina</taxon>
        <taxon>Panagrolaimomorpha</taxon>
        <taxon>Panagrolaimoidea</taxon>
        <taxon>Panagrolaimidae</taxon>
        <taxon>Panagrellus</taxon>
    </lineage>
</organism>
<reference evidence="2" key="2">
    <citation type="submission" date="2020-10" db="UniProtKB">
        <authorList>
            <consortium name="WormBaseParasite"/>
        </authorList>
    </citation>
    <scope>IDENTIFICATION</scope>
</reference>
<dbReference type="WBParaSite" id="Pan_g14177.t1">
    <property type="protein sequence ID" value="Pan_g14177.t1"/>
    <property type="gene ID" value="Pan_g14177"/>
</dbReference>
<keyword evidence="1" id="KW-1185">Reference proteome</keyword>
<reference evidence="1" key="1">
    <citation type="journal article" date="2013" name="Genetics">
        <title>The draft genome and transcriptome of Panagrellus redivivus are shaped by the harsh demands of a free-living lifestyle.</title>
        <authorList>
            <person name="Srinivasan J."/>
            <person name="Dillman A.R."/>
            <person name="Macchietto M.G."/>
            <person name="Heikkinen L."/>
            <person name="Lakso M."/>
            <person name="Fracchia K.M."/>
            <person name="Antoshechkin I."/>
            <person name="Mortazavi A."/>
            <person name="Wong G."/>
            <person name="Sternberg P.W."/>
        </authorList>
    </citation>
    <scope>NUCLEOTIDE SEQUENCE [LARGE SCALE GENOMIC DNA]</scope>
    <source>
        <strain evidence="1">MT8872</strain>
    </source>
</reference>
<sequence>MPYPIAKLPYGLRHRLAELATPVERYHLQIAAGAKEICPPKLQPIDASSSYLHLQYRNSGLACFVKGKPFDVSQQDKPLIFCHDLFLSSIATPQYITSELFYNIVFDIRHLCVKDCTFTSDYFNLLSSKLTLVNVKSVVIRKSALQSLNFVDMASVFPHLQRLCIDDVVSPSWLNDVAPFHQKLTELAITGYNTAFDIDADQLVKFLNGQNTNFQLELSAYASNDEHLFELVKRLLKRKFVFVNANVHRQFPRVKIWYNGKIYILSSSVIID</sequence>
<protein>
    <submittedName>
        <fullName evidence="2">F-box domain-containing protein</fullName>
    </submittedName>
</protein>
<evidence type="ECO:0000313" key="2">
    <source>
        <dbReference type="WBParaSite" id="Pan_g14177.t1"/>
    </source>
</evidence>